<dbReference type="PANTHER" id="PTHR36836">
    <property type="entry name" value="COLANIC ACID BIOSYNTHESIS PROTEIN WCAK"/>
    <property type="match status" value="1"/>
</dbReference>
<reference evidence="2 3" key="1">
    <citation type="journal article" date="2015" name="Genome Announc.">
        <title>Complete genome sequences for 35 biothreat assay-relevant bacillus species.</title>
        <authorList>
            <person name="Johnson S.L."/>
            <person name="Daligault H.E."/>
            <person name="Davenport K.W."/>
            <person name="Jaissle J."/>
            <person name="Frey K.G."/>
            <person name="Ladner J.T."/>
            <person name="Broomall S.M."/>
            <person name="Bishop-Lilly K.A."/>
            <person name="Bruce D.C."/>
            <person name="Gibbons H.S."/>
            <person name="Coyne S.R."/>
            <person name="Lo C.C."/>
            <person name="Meincke L."/>
            <person name="Munk A.C."/>
            <person name="Koroleva G.I."/>
            <person name="Rosenzweig C.N."/>
            <person name="Palacios G.F."/>
            <person name="Redden C.L."/>
            <person name="Minogue T.D."/>
            <person name="Chain P.S."/>
        </authorList>
    </citation>
    <scope>NUCLEOTIDE SEQUENCE [LARGE SCALE GENOMIC DNA]</scope>
    <source>
        <strain evidence="3">ATCC 14581 / DSM 32 / JCM 2506 / NBRC 15308 / NCIMB 9376 / NCTC 10342 / NRRL B-14308 / VKM B-512</strain>
    </source>
</reference>
<dbReference type="AlphaFoldDB" id="A0A0B6AIZ3"/>
<evidence type="ECO:0000313" key="2">
    <source>
        <dbReference type="EMBL" id="AJI20558.1"/>
    </source>
</evidence>
<sequence>MKKVLYIGWIGFGNLGDELLWHVFKELSEQYYSEDEIEVTPSFPGVDFKNVEPYDTVVLGGGSLLLPGYLQVLQKAADLGKDILIWGSGMDWVEKEQLDKMLAGENISLGKLFTEKDGELMKDVFNRVSFAGIRGPLAKKALEAIGVDSEKIRIIGDPGLLLNSNSMVDKKEKIIGVNWGTTYNRLYGGNELAVEDALASACKKLIQQGYKIAIYLVWGSDKASCQRLFDKINDPEHVVFDEKLYKEQELMTILSRYTMTINFKLHANILSLAAGVPCVALGYRFKVFDLAYSLGLEECVVSPDSLTLEKDVLSRIAYIETNYDDILSQYKENENLYKPYLIEPFQKKIF</sequence>
<keyword evidence="2" id="KW-0808">Transferase</keyword>
<evidence type="ECO:0000313" key="3">
    <source>
        <dbReference type="Proteomes" id="UP000031829"/>
    </source>
</evidence>
<feature type="domain" description="Polysaccharide pyruvyl transferase" evidence="1">
    <location>
        <begin position="14"/>
        <end position="283"/>
    </location>
</feature>
<dbReference type="KEGG" id="bmeg:BG04_4627"/>
<dbReference type="GO" id="GO:0016740">
    <property type="term" value="F:transferase activity"/>
    <property type="evidence" value="ECO:0007669"/>
    <property type="project" value="UniProtKB-KW"/>
</dbReference>
<evidence type="ECO:0000259" key="1">
    <source>
        <dbReference type="Pfam" id="PF04230"/>
    </source>
</evidence>
<dbReference type="GeneID" id="93642622"/>
<name>A0A0B6AIZ3_PRIM2</name>
<protein>
    <submittedName>
        <fullName evidence="2">Polysaccharide pyruvyl transferase family protein</fullName>
    </submittedName>
</protein>
<dbReference type="RefSeq" id="WP_034652242.1">
    <property type="nucleotide sequence ID" value="NZ_BCVB01000004.1"/>
</dbReference>
<gene>
    <name evidence="2" type="ORF">BG04_4627</name>
</gene>
<dbReference type="PANTHER" id="PTHR36836:SF1">
    <property type="entry name" value="COLANIC ACID BIOSYNTHESIS PROTEIN WCAK"/>
    <property type="match status" value="1"/>
</dbReference>
<proteinExistence type="predicted"/>
<dbReference type="HOGENOM" id="CLU_062773_0_0_9"/>
<dbReference type="EMBL" id="CP009920">
    <property type="protein sequence ID" value="AJI20558.1"/>
    <property type="molecule type" value="Genomic_DNA"/>
</dbReference>
<dbReference type="Proteomes" id="UP000031829">
    <property type="component" value="Chromosome"/>
</dbReference>
<dbReference type="Pfam" id="PF04230">
    <property type="entry name" value="PS_pyruv_trans"/>
    <property type="match status" value="1"/>
</dbReference>
<dbReference type="InterPro" id="IPR007345">
    <property type="entry name" value="Polysacch_pyruvyl_Trfase"/>
</dbReference>
<organism evidence="2 3">
    <name type="scientific">Priestia megaterium (strain ATCC 14581 / DSM 32 / CCUG 1817 / JCM 2506 / NBRC 15308 / NCIMB 9376 / NCTC 10342 / NRRL B-14308 / VKM B-512 / Ford 19)</name>
    <name type="common">Bacillus megaterium</name>
    <dbReference type="NCBI Taxonomy" id="1348623"/>
    <lineage>
        <taxon>Bacteria</taxon>
        <taxon>Bacillati</taxon>
        <taxon>Bacillota</taxon>
        <taxon>Bacilli</taxon>
        <taxon>Bacillales</taxon>
        <taxon>Bacillaceae</taxon>
        <taxon>Priestia</taxon>
    </lineage>
</organism>
<accession>A0A0B6AIZ3</accession>